<dbReference type="eggNOG" id="KOG1474">
    <property type="taxonomic scope" value="Eukaryota"/>
</dbReference>
<reference evidence="8" key="3">
    <citation type="submission" date="2015-06" db="UniProtKB">
        <authorList>
            <consortium name="EnsemblMetazoa"/>
        </authorList>
    </citation>
    <scope>IDENTIFICATION</scope>
</reference>
<reference evidence="9" key="1">
    <citation type="submission" date="2012-12" db="EMBL/GenBank/DDBJ databases">
        <authorList>
            <person name="Hellsten U."/>
            <person name="Grimwood J."/>
            <person name="Chapman J.A."/>
            <person name="Shapiro H."/>
            <person name="Aerts A."/>
            <person name="Otillar R.P."/>
            <person name="Terry A.Y."/>
            <person name="Boore J.L."/>
            <person name="Simakov O."/>
            <person name="Marletaz F."/>
            <person name="Cho S.-J."/>
            <person name="Edsinger-Gonzales E."/>
            <person name="Havlak P."/>
            <person name="Kuo D.-H."/>
            <person name="Larsson T."/>
            <person name="Lv J."/>
            <person name="Arendt D."/>
            <person name="Savage R."/>
            <person name="Osoegawa K."/>
            <person name="de Jong P."/>
            <person name="Lindberg D.R."/>
            <person name="Seaver E.C."/>
            <person name="Weisblat D.A."/>
            <person name="Putnam N.H."/>
            <person name="Grigoriev I.V."/>
            <person name="Rokhsar D.S."/>
        </authorList>
    </citation>
    <scope>NUCLEOTIDE SEQUENCE</scope>
</reference>
<dbReference type="PANTHER" id="PTHR22880">
    <property type="entry name" value="FALZ-RELATED BROMODOMAIN-CONTAINING PROTEINS"/>
    <property type="match status" value="1"/>
</dbReference>
<dbReference type="Pfam" id="PF00439">
    <property type="entry name" value="Bromodomain"/>
    <property type="match status" value="1"/>
</dbReference>
<keyword evidence="1" id="KW-0677">Repeat</keyword>
<evidence type="ECO:0000256" key="1">
    <source>
        <dbReference type="ARBA" id="ARBA00022737"/>
    </source>
</evidence>
<dbReference type="OrthoDB" id="21449at2759"/>
<dbReference type="InParanoid" id="T1G1Q0"/>
<evidence type="ECO:0000313" key="9">
    <source>
        <dbReference type="Proteomes" id="UP000015101"/>
    </source>
</evidence>
<dbReference type="AlphaFoldDB" id="T1G1Q0"/>
<dbReference type="InterPro" id="IPR018359">
    <property type="entry name" value="Bromodomain_CS"/>
</dbReference>
<dbReference type="KEGG" id="hro:HELRODRAFT_74357"/>
<protein>
    <recommendedName>
        <fullName evidence="10">Bromo domain-containing protein</fullName>
    </recommendedName>
</protein>
<dbReference type="Pfam" id="PF17035">
    <property type="entry name" value="BET"/>
    <property type="match status" value="1"/>
</dbReference>
<dbReference type="CTD" id="20214998"/>
<feature type="domain" description="Bromo" evidence="5">
    <location>
        <begin position="21"/>
        <end position="93"/>
    </location>
</feature>
<feature type="domain" description="Bromo" evidence="5">
    <location>
        <begin position="176"/>
        <end position="215"/>
    </location>
</feature>
<dbReference type="STRING" id="6412.T1G1Q0"/>
<dbReference type="RefSeq" id="XP_009013007.1">
    <property type="nucleotide sequence ID" value="XM_009014759.1"/>
</dbReference>
<dbReference type="PANTHER" id="PTHR22880:SF225">
    <property type="entry name" value="BROMODOMAIN-CONTAINING PROTEIN BET-1-RELATED"/>
    <property type="match status" value="1"/>
</dbReference>
<sequence>MNNQSTNQLKYLQKIVLKALWKHQFAWPFHQPVDDKKLNLPDYYKIIKHPMDMGTIKKRLESNFYKSAQDCIRDFNQMFTNCYTYNKPGEDIVVMCQALEKLFINKLAGMPKDVSELFFNFLKNCSLKTSKRKADTPFVDGNNITCKIRNDFNPDDYKGTAIEYCEEILKELFSKKHAGYAWPFYQPVDAELLGLEDYHEVILRPMDLGTVHENFTTIIALHSHTHTHSHRQTHTHRQTNKHTPHIHTHIKQEVFEMKYAFTPEDAEPDDLNTTMNTNNDTKSTPATASNKKQPNAKSNAKSQASKREKATNSGPGAVPSSGGICNVFMFDSEDEDKSKPMTYDEKRQLSLDINKLPGEKLGKVVNIIQSREPSLKDSNPDEIEIDFETLKPSTLRELEAYVASCLRKKPRSYCCAASGGGDDEDGDDDDGGGGDGDDGDVGSVDDVDVGGVDDGGGIDDDYSDDDDDDSDDDDDDDDSDDDDDDEADNYII</sequence>
<dbReference type="PROSITE" id="PS00633">
    <property type="entry name" value="BROMODOMAIN_1"/>
    <property type="match status" value="1"/>
</dbReference>
<dbReference type="Proteomes" id="UP000015101">
    <property type="component" value="Unassembled WGS sequence"/>
</dbReference>
<dbReference type="InterPro" id="IPR050935">
    <property type="entry name" value="Bromo_chromatin_reader"/>
</dbReference>
<dbReference type="SUPFAM" id="SSF47370">
    <property type="entry name" value="Bromodomain"/>
    <property type="match status" value="2"/>
</dbReference>
<dbReference type="Gene3D" id="1.20.1270.220">
    <property type="match status" value="1"/>
</dbReference>
<evidence type="ECO:0000259" key="6">
    <source>
        <dbReference type="PROSITE" id="PS51525"/>
    </source>
</evidence>
<dbReference type="InterPro" id="IPR043508">
    <property type="entry name" value="Bromo_Brdt_I"/>
</dbReference>
<organism evidence="8 9">
    <name type="scientific">Helobdella robusta</name>
    <name type="common">Californian leech</name>
    <dbReference type="NCBI Taxonomy" id="6412"/>
    <lineage>
        <taxon>Eukaryota</taxon>
        <taxon>Metazoa</taxon>
        <taxon>Spiralia</taxon>
        <taxon>Lophotrochozoa</taxon>
        <taxon>Annelida</taxon>
        <taxon>Clitellata</taxon>
        <taxon>Hirudinea</taxon>
        <taxon>Rhynchobdellida</taxon>
        <taxon>Glossiphoniidae</taxon>
        <taxon>Helobdella</taxon>
    </lineage>
</organism>
<dbReference type="PROSITE" id="PS51525">
    <property type="entry name" value="NET"/>
    <property type="match status" value="1"/>
</dbReference>
<evidence type="ECO:0000259" key="5">
    <source>
        <dbReference type="PROSITE" id="PS50014"/>
    </source>
</evidence>
<dbReference type="OMA" id="SKENITX"/>
<dbReference type="GO" id="GO:0006338">
    <property type="term" value="P:chromatin remodeling"/>
    <property type="evidence" value="ECO:0000318"/>
    <property type="project" value="GO_Central"/>
</dbReference>
<dbReference type="GO" id="GO:0006355">
    <property type="term" value="P:regulation of DNA-templated transcription"/>
    <property type="evidence" value="ECO:0000318"/>
    <property type="project" value="GO_Central"/>
</dbReference>
<dbReference type="FunFam" id="1.20.1270.220:FF:000001">
    <property type="entry name" value="bromodomain-containing protein 2 isoform X1"/>
    <property type="match status" value="1"/>
</dbReference>
<keyword evidence="2 3" id="KW-0103">Bromodomain</keyword>
<evidence type="ECO:0000256" key="2">
    <source>
        <dbReference type="ARBA" id="ARBA00023117"/>
    </source>
</evidence>
<dbReference type="PRINTS" id="PR00503">
    <property type="entry name" value="BROMODOMAIN"/>
</dbReference>
<dbReference type="CDD" id="cd05497">
    <property type="entry name" value="Bromo_Brdt_I_like"/>
    <property type="match status" value="1"/>
</dbReference>
<dbReference type="EMBL" id="KB096023">
    <property type="protein sequence ID" value="ESO08985.1"/>
    <property type="molecule type" value="Genomic_DNA"/>
</dbReference>
<evidence type="ECO:0000313" key="8">
    <source>
        <dbReference type="EnsemblMetazoa" id="HelroP74357"/>
    </source>
</evidence>
<keyword evidence="9" id="KW-1185">Reference proteome</keyword>
<dbReference type="InterPro" id="IPR001487">
    <property type="entry name" value="Bromodomain"/>
</dbReference>
<dbReference type="InterPro" id="IPR038336">
    <property type="entry name" value="NET_sf"/>
</dbReference>
<dbReference type="GO" id="GO:0000785">
    <property type="term" value="C:chromatin"/>
    <property type="evidence" value="ECO:0000318"/>
    <property type="project" value="GO_Central"/>
</dbReference>
<feature type="region of interest" description="Disordered" evidence="4">
    <location>
        <begin position="412"/>
        <end position="492"/>
    </location>
</feature>
<feature type="compositionally biased region" description="Polar residues" evidence="4">
    <location>
        <begin position="282"/>
        <end position="303"/>
    </location>
</feature>
<reference evidence="7 9" key="2">
    <citation type="journal article" date="2013" name="Nature">
        <title>Insights into bilaterian evolution from three spiralian genomes.</title>
        <authorList>
            <person name="Simakov O."/>
            <person name="Marletaz F."/>
            <person name="Cho S.J."/>
            <person name="Edsinger-Gonzales E."/>
            <person name="Havlak P."/>
            <person name="Hellsten U."/>
            <person name="Kuo D.H."/>
            <person name="Larsson T."/>
            <person name="Lv J."/>
            <person name="Arendt D."/>
            <person name="Savage R."/>
            <person name="Osoegawa K."/>
            <person name="de Jong P."/>
            <person name="Grimwood J."/>
            <person name="Chapman J.A."/>
            <person name="Shapiro H."/>
            <person name="Aerts A."/>
            <person name="Otillar R.P."/>
            <person name="Terry A.Y."/>
            <person name="Boore J.L."/>
            <person name="Grigoriev I.V."/>
            <person name="Lindberg D.R."/>
            <person name="Seaver E.C."/>
            <person name="Weisblat D.A."/>
            <person name="Putnam N.H."/>
            <person name="Rokhsar D.S."/>
        </authorList>
    </citation>
    <scope>NUCLEOTIDE SEQUENCE</scope>
</reference>
<dbReference type="Gene3D" id="1.20.920.10">
    <property type="entry name" value="Bromodomain-like"/>
    <property type="match status" value="2"/>
</dbReference>
<evidence type="ECO:0000313" key="7">
    <source>
        <dbReference type="EMBL" id="ESO08985.1"/>
    </source>
</evidence>
<dbReference type="InterPro" id="IPR027353">
    <property type="entry name" value="NET_dom"/>
</dbReference>
<feature type="region of interest" description="Disordered" evidence="4">
    <location>
        <begin position="264"/>
        <end position="323"/>
    </location>
</feature>
<feature type="domain" description="NET" evidence="6">
    <location>
        <begin position="331"/>
        <end position="413"/>
    </location>
</feature>
<feature type="compositionally biased region" description="Low complexity" evidence="4">
    <location>
        <begin position="271"/>
        <end position="281"/>
    </location>
</feature>
<dbReference type="GO" id="GO:0005634">
    <property type="term" value="C:nucleus"/>
    <property type="evidence" value="ECO:0000318"/>
    <property type="project" value="GO_Central"/>
</dbReference>
<dbReference type="EMBL" id="AMQM01003143">
    <property type="status" value="NOT_ANNOTATED_CDS"/>
    <property type="molecule type" value="Genomic_DNA"/>
</dbReference>
<feature type="compositionally biased region" description="Acidic residues" evidence="4">
    <location>
        <begin position="421"/>
        <end position="448"/>
    </location>
</feature>
<dbReference type="EMBL" id="AMQM01003144">
    <property type="status" value="NOT_ANNOTATED_CDS"/>
    <property type="molecule type" value="Genomic_DNA"/>
</dbReference>
<dbReference type="SMART" id="SM00297">
    <property type="entry name" value="BROMO"/>
    <property type="match status" value="2"/>
</dbReference>
<feature type="compositionally biased region" description="Acidic residues" evidence="4">
    <location>
        <begin position="456"/>
        <end position="492"/>
    </location>
</feature>
<dbReference type="GeneID" id="20214998"/>
<dbReference type="PROSITE" id="PS50014">
    <property type="entry name" value="BROMODOMAIN_2"/>
    <property type="match status" value="2"/>
</dbReference>
<name>T1G1Q0_HELRO</name>
<gene>
    <name evidence="8" type="primary">20214998</name>
    <name evidence="7" type="ORF">HELRODRAFT_74357</name>
</gene>
<evidence type="ECO:0000256" key="3">
    <source>
        <dbReference type="PROSITE-ProRule" id="PRU00035"/>
    </source>
</evidence>
<dbReference type="EnsemblMetazoa" id="HelroT74357">
    <property type="protein sequence ID" value="HelroP74357"/>
    <property type="gene ID" value="HelroG74357"/>
</dbReference>
<proteinExistence type="predicted"/>
<dbReference type="FunFam" id="1.20.920.10:FF:000002">
    <property type="entry name" value="Bromodomain-containing protein 4"/>
    <property type="match status" value="1"/>
</dbReference>
<evidence type="ECO:0000256" key="4">
    <source>
        <dbReference type="SAM" id="MobiDB-lite"/>
    </source>
</evidence>
<dbReference type="HOGENOM" id="CLU_001499_0_4_1"/>
<accession>T1G1Q0</accession>
<evidence type="ECO:0008006" key="10">
    <source>
        <dbReference type="Google" id="ProtNLM"/>
    </source>
</evidence>
<dbReference type="InterPro" id="IPR036427">
    <property type="entry name" value="Bromodomain-like_sf"/>
</dbReference>